<dbReference type="InParanoid" id="A0A1Y1YVM8"/>
<keyword evidence="4" id="KW-1185">Reference proteome</keyword>
<feature type="region of interest" description="Disordered" evidence="1">
    <location>
        <begin position="119"/>
        <end position="143"/>
    </location>
</feature>
<accession>A0A1Y1YVM8</accession>
<dbReference type="AlphaFoldDB" id="A0A1Y1YVM8"/>
<comment type="caution">
    <text evidence="3">The sequence shown here is derived from an EMBL/GenBank/DDBJ whole genome shotgun (WGS) entry which is preliminary data.</text>
</comment>
<evidence type="ECO:0000256" key="2">
    <source>
        <dbReference type="SAM" id="SignalP"/>
    </source>
</evidence>
<evidence type="ECO:0000313" key="3">
    <source>
        <dbReference type="EMBL" id="ORY02098.1"/>
    </source>
</evidence>
<dbReference type="EMBL" id="MCFE01000061">
    <property type="protein sequence ID" value="ORY02098.1"/>
    <property type="molecule type" value="Genomic_DNA"/>
</dbReference>
<gene>
    <name evidence="3" type="ORF">K493DRAFT_87153</name>
</gene>
<evidence type="ECO:0008006" key="5">
    <source>
        <dbReference type="Google" id="ProtNLM"/>
    </source>
</evidence>
<feature type="chain" id="PRO_5012056223" description="Extracellular membrane protein CFEM domain-containing protein" evidence="2">
    <location>
        <begin position="23"/>
        <end position="175"/>
    </location>
</feature>
<evidence type="ECO:0000256" key="1">
    <source>
        <dbReference type="SAM" id="MobiDB-lite"/>
    </source>
</evidence>
<evidence type="ECO:0000313" key="4">
    <source>
        <dbReference type="Proteomes" id="UP000193498"/>
    </source>
</evidence>
<dbReference type="Proteomes" id="UP000193498">
    <property type="component" value="Unassembled WGS sequence"/>
</dbReference>
<proteinExistence type="predicted"/>
<keyword evidence="2" id="KW-0732">Signal</keyword>
<reference evidence="3 4" key="1">
    <citation type="submission" date="2016-07" db="EMBL/GenBank/DDBJ databases">
        <title>Pervasive Adenine N6-methylation of Active Genes in Fungi.</title>
        <authorList>
            <consortium name="DOE Joint Genome Institute"/>
            <person name="Mondo S.J."/>
            <person name="Dannebaum R.O."/>
            <person name="Kuo R.C."/>
            <person name="Labutti K."/>
            <person name="Haridas S."/>
            <person name="Kuo A."/>
            <person name="Salamov A."/>
            <person name="Ahrendt S.R."/>
            <person name="Lipzen A."/>
            <person name="Sullivan W."/>
            <person name="Andreopoulos W.B."/>
            <person name="Clum A."/>
            <person name="Lindquist E."/>
            <person name="Daum C."/>
            <person name="Ramamoorthy G.K."/>
            <person name="Gryganskyi A."/>
            <person name="Culley D."/>
            <person name="Magnuson J.K."/>
            <person name="James T.Y."/>
            <person name="O'Malley M.A."/>
            <person name="Stajich J.E."/>
            <person name="Spatafora J.W."/>
            <person name="Visel A."/>
            <person name="Grigoriev I.V."/>
        </authorList>
    </citation>
    <scope>NUCLEOTIDE SEQUENCE [LARGE SCALE GENOMIC DNA]</scope>
    <source>
        <strain evidence="3 4">CBS 931.73</strain>
    </source>
</reference>
<protein>
    <recommendedName>
        <fullName evidence="5">Extracellular membrane protein CFEM domain-containing protein</fullName>
    </recommendedName>
</protein>
<sequence>MMRGLAITLALTLFGLFPGTLCQLASSSVTSTSPLETAKPSCGAFNVMELCVRTNTEKQGGCVAFPDPRLCKCQYQHAVVTCYDLCKGDASAMGSRSRAEGDTIALCQGYNSSQIFPPQQGNSASLPSLSPSSPSRTTPGQGVTTGLSNGSLCALPRATLVALTIFFVLAKSHLV</sequence>
<organism evidence="3 4">
    <name type="scientific">Basidiobolus meristosporus CBS 931.73</name>
    <dbReference type="NCBI Taxonomy" id="1314790"/>
    <lineage>
        <taxon>Eukaryota</taxon>
        <taxon>Fungi</taxon>
        <taxon>Fungi incertae sedis</taxon>
        <taxon>Zoopagomycota</taxon>
        <taxon>Entomophthoromycotina</taxon>
        <taxon>Basidiobolomycetes</taxon>
        <taxon>Basidiobolales</taxon>
        <taxon>Basidiobolaceae</taxon>
        <taxon>Basidiobolus</taxon>
    </lineage>
</organism>
<feature type="signal peptide" evidence="2">
    <location>
        <begin position="1"/>
        <end position="22"/>
    </location>
</feature>
<name>A0A1Y1YVM8_9FUNG</name>
<feature type="compositionally biased region" description="Low complexity" evidence="1">
    <location>
        <begin position="123"/>
        <end position="135"/>
    </location>
</feature>